<dbReference type="RefSeq" id="WP_344680874.1">
    <property type="nucleotide sequence ID" value="NZ_BAAAUX010000014.1"/>
</dbReference>
<dbReference type="PANTHER" id="PTHR43377">
    <property type="entry name" value="BILIVERDIN REDUCTASE A"/>
    <property type="match status" value="1"/>
</dbReference>
<dbReference type="Proteomes" id="UP001500979">
    <property type="component" value="Unassembled WGS sequence"/>
</dbReference>
<reference evidence="1 2" key="1">
    <citation type="journal article" date="2019" name="Int. J. Syst. Evol. Microbiol.">
        <title>The Global Catalogue of Microorganisms (GCM) 10K type strain sequencing project: providing services to taxonomists for standard genome sequencing and annotation.</title>
        <authorList>
            <consortium name="The Broad Institute Genomics Platform"/>
            <consortium name="The Broad Institute Genome Sequencing Center for Infectious Disease"/>
            <person name="Wu L."/>
            <person name="Ma J."/>
        </authorList>
    </citation>
    <scope>NUCLEOTIDE SEQUENCE [LARGE SCALE GENOMIC DNA]</scope>
    <source>
        <strain evidence="1 2">JCM 9383</strain>
    </source>
</reference>
<name>A0ABN3VEB4_9PSEU</name>
<evidence type="ECO:0008006" key="3">
    <source>
        <dbReference type="Google" id="ProtNLM"/>
    </source>
</evidence>
<dbReference type="Gene3D" id="3.30.360.10">
    <property type="entry name" value="Dihydrodipicolinate Reductase, domain 2"/>
    <property type="match status" value="1"/>
</dbReference>
<protein>
    <recommendedName>
        <fullName evidence="3">Gfo/Idh/MocA-like oxidoreductase N-terminal domain-containing protein</fullName>
    </recommendedName>
</protein>
<organism evidence="1 2">
    <name type="scientific">Saccharopolyspora taberi</name>
    <dbReference type="NCBI Taxonomy" id="60895"/>
    <lineage>
        <taxon>Bacteria</taxon>
        <taxon>Bacillati</taxon>
        <taxon>Actinomycetota</taxon>
        <taxon>Actinomycetes</taxon>
        <taxon>Pseudonocardiales</taxon>
        <taxon>Pseudonocardiaceae</taxon>
        <taxon>Saccharopolyspora</taxon>
    </lineage>
</organism>
<dbReference type="InterPro" id="IPR036291">
    <property type="entry name" value="NAD(P)-bd_dom_sf"/>
</dbReference>
<gene>
    <name evidence="1" type="ORF">GCM10010470_34720</name>
</gene>
<comment type="caution">
    <text evidence="1">The sequence shown here is derived from an EMBL/GenBank/DDBJ whole genome shotgun (WGS) entry which is preliminary data.</text>
</comment>
<dbReference type="SUPFAM" id="SSF51735">
    <property type="entry name" value="NAD(P)-binding Rossmann-fold domains"/>
    <property type="match status" value="1"/>
</dbReference>
<evidence type="ECO:0000313" key="2">
    <source>
        <dbReference type="Proteomes" id="UP001500979"/>
    </source>
</evidence>
<dbReference type="PANTHER" id="PTHR43377:SF1">
    <property type="entry name" value="BILIVERDIN REDUCTASE A"/>
    <property type="match status" value="1"/>
</dbReference>
<keyword evidence="2" id="KW-1185">Reference proteome</keyword>
<dbReference type="InterPro" id="IPR051450">
    <property type="entry name" value="Gfo/Idh/MocA_Oxidoreductases"/>
</dbReference>
<dbReference type="Gene3D" id="3.40.50.720">
    <property type="entry name" value="NAD(P)-binding Rossmann-like Domain"/>
    <property type="match status" value="1"/>
</dbReference>
<accession>A0ABN3VEB4</accession>
<dbReference type="EMBL" id="BAAAUX010000014">
    <property type="protein sequence ID" value="GAA2796655.1"/>
    <property type="molecule type" value="Genomic_DNA"/>
</dbReference>
<proteinExistence type="predicted"/>
<sequence>MLQPLVVGLGRAGAGLHLRVLAQSRAAQQELFTSGPVIACDPRPDAVSRRPDVTTADSLESAVALVDPLSTVAHVCTPPVARIGVISELADHGITRFIVEKPLAAGRNELDAIDRIRRARGLDLVVVAHWLSAELTRRLAELVGGGDLGALRSISFAQHKPRFSRSTATAGHPTAFDVEIPHSLGVVLRLAGPAEVVESHCADMRIGARTVPGMGGARLVLRHRSGVVTEIRSDLTSPVQERRIRLDFERGSAIGHFPLSEHDDHAQLTIGTEHHVFRDDALTAFVTDAYRRFHVPGASAESDFALHLDAVRLICDAKDKAVQAREVPA</sequence>
<evidence type="ECO:0000313" key="1">
    <source>
        <dbReference type="EMBL" id="GAA2796655.1"/>
    </source>
</evidence>